<protein>
    <recommendedName>
        <fullName evidence="4">DUF4012 domain-containing protein</fullName>
    </recommendedName>
</protein>
<organism evidence="2 3">
    <name type="scientific">Microbacterium murale</name>
    <dbReference type="NCBI Taxonomy" id="1081040"/>
    <lineage>
        <taxon>Bacteria</taxon>
        <taxon>Bacillati</taxon>
        <taxon>Actinomycetota</taxon>
        <taxon>Actinomycetes</taxon>
        <taxon>Micrococcales</taxon>
        <taxon>Microbacteriaceae</taxon>
        <taxon>Microbacterium</taxon>
    </lineage>
</organism>
<keyword evidence="3" id="KW-1185">Reference proteome</keyword>
<dbReference type="InterPro" id="IPR025101">
    <property type="entry name" value="DUF4012"/>
</dbReference>
<proteinExistence type="predicted"/>
<name>A0ABQ1RM02_9MICO</name>
<dbReference type="Pfam" id="PF13196">
    <property type="entry name" value="DUF4012"/>
    <property type="match status" value="1"/>
</dbReference>
<keyword evidence="1" id="KW-0472">Membrane</keyword>
<comment type="caution">
    <text evidence="2">The sequence shown here is derived from an EMBL/GenBank/DDBJ whole genome shotgun (WGS) entry which is preliminary data.</text>
</comment>
<gene>
    <name evidence="2" type="ORF">GCM10007269_14400</name>
</gene>
<sequence>MSDGRLPVQRRWIRWVIGAVVTLLILAIGWVAIRGISAVSEMQAVASSASQMRGFIADGELERAELVAPRVAQHAATAHDLTSDPIWRGFEFVPWLGANFTAVREVAEVADSVASDAVAPVLEIAGGIDLASFGFTGSKIDLAPLAEVEAPLAAASATLSAAETQAQQINADAALPPLADAVREMRDVVTEAATVVGALHGASVLLPPMLGADGPRTYVVAMQNNAELRSDGGIVGSLALMRAERGTISVVQQASTADFPPLTDPLPLSESTVALFAEGPGLYVQNITSIPDFTEAGAMLALRWEMQFGQKVDGVIAIDAVVAAHLLEATGDITFGPFTANSETILSILLSEVYATFPDPVEQDAVFAQAANELFAAALTRGDPQKLIAAFAVAAEENRIRIWSAHPEEETLLAASTLGGTLPVDGPRGPYVGVLLNDATGAKMDYYTEASISTAVGVCRGEPTTQVRVTWTNGAPADAEQTLPQYVTGNGIYGVHAGSVRTMIAIYGPEGANVRAVDRDGAEEGVQTTTLGTRSVVQHTVLLEPGESTTVTVSFTGTGAGDRLTRLQHTPTIGTPDTTRAEFTCE</sequence>
<evidence type="ECO:0000313" key="2">
    <source>
        <dbReference type="EMBL" id="GGD72385.1"/>
    </source>
</evidence>
<accession>A0ABQ1RM02</accession>
<evidence type="ECO:0008006" key="4">
    <source>
        <dbReference type="Google" id="ProtNLM"/>
    </source>
</evidence>
<evidence type="ECO:0000313" key="3">
    <source>
        <dbReference type="Proteomes" id="UP000629365"/>
    </source>
</evidence>
<reference evidence="3" key="1">
    <citation type="journal article" date="2019" name="Int. J. Syst. Evol. Microbiol.">
        <title>The Global Catalogue of Microorganisms (GCM) 10K type strain sequencing project: providing services to taxonomists for standard genome sequencing and annotation.</title>
        <authorList>
            <consortium name="The Broad Institute Genomics Platform"/>
            <consortium name="The Broad Institute Genome Sequencing Center for Infectious Disease"/>
            <person name="Wu L."/>
            <person name="Ma J."/>
        </authorList>
    </citation>
    <scope>NUCLEOTIDE SEQUENCE [LARGE SCALE GENOMIC DNA]</scope>
    <source>
        <strain evidence="3">CCM 7640</strain>
    </source>
</reference>
<keyword evidence="1" id="KW-1133">Transmembrane helix</keyword>
<keyword evidence="1" id="KW-0812">Transmembrane</keyword>
<dbReference type="Proteomes" id="UP000629365">
    <property type="component" value="Unassembled WGS sequence"/>
</dbReference>
<dbReference type="RefSeq" id="WP_188435917.1">
    <property type="nucleotide sequence ID" value="NZ_BMCM01000002.1"/>
</dbReference>
<evidence type="ECO:0000256" key="1">
    <source>
        <dbReference type="SAM" id="Phobius"/>
    </source>
</evidence>
<feature type="transmembrane region" description="Helical" evidence="1">
    <location>
        <begin position="12"/>
        <end position="33"/>
    </location>
</feature>
<dbReference type="EMBL" id="BMCM01000002">
    <property type="protein sequence ID" value="GGD72385.1"/>
    <property type="molecule type" value="Genomic_DNA"/>
</dbReference>